<name>A0ABQ3G5D8_9BURK</name>
<keyword evidence="3" id="KW-1185">Reference proteome</keyword>
<feature type="region of interest" description="Disordered" evidence="1">
    <location>
        <begin position="55"/>
        <end position="114"/>
    </location>
</feature>
<comment type="caution">
    <text evidence="2">The sequence shown here is derived from an EMBL/GenBank/DDBJ whole genome shotgun (WGS) entry which is preliminary data.</text>
</comment>
<reference evidence="3" key="1">
    <citation type="journal article" date="2019" name="Int. J. Syst. Evol. Microbiol.">
        <title>The Global Catalogue of Microorganisms (GCM) 10K type strain sequencing project: providing services to taxonomists for standard genome sequencing and annotation.</title>
        <authorList>
            <consortium name="The Broad Institute Genomics Platform"/>
            <consortium name="The Broad Institute Genome Sequencing Center for Infectious Disease"/>
            <person name="Wu L."/>
            <person name="Ma J."/>
        </authorList>
    </citation>
    <scope>NUCLEOTIDE SEQUENCE [LARGE SCALE GENOMIC DNA]</scope>
    <source>
        <strain evidence="3">KCTC 23314</strain>
    </source>
</reference>
<sequence length="114" mass="12072">MPFEHGPVPVPNHLLRALQAIMGRRWPGLRDPGPAQPGVPLSAAHRAFWSHNQVQPCKPARSGPSTAGDGLCADQTLGHPWPVPAGPARAPGGEHPAMPPSAGIERRSPQLDRD</sequence>
<proteinExistence type="predicted"/>
<evidence type="ECO:0000256" key="1">
    <source>
        <dbReference type="SAM" id="MobiDB-lite"/>
    </source>
</evidence>
<evidence type="ECO:0000313" key="2">
    <source>
        <dbReference type="EMBL" id="GHC89157.1"/>
    </source>
</evidence>
<accession>A0ABQ3G5D8</accession>
<dbReference type="EMBL" id="BMYK01000012">
    <property type="protein sequence ID" value="GHC89157.1"/>
    <property type="molecule type" value="Genomic_DNA"/>
</dbReference>
<protein>
    <submittedName>
        <fullName evidence="2">Uncharacterized protein</fullName>
    </submittedName>
</protein>
<evidence type="ECO:0000313" key="3">
    <source>
        <dbReference type="Proteomes" id="UP000626210"/>
    </source>
</evidence>
<feature type="compositionally biased region" description="Low complexity" evidence="1">
    <location>
        <begin position="86"/>
        <end position="96"/>
    </location>
</feature>
<gene>
    <name evidence="2" type="ORF">GCM10007320_36530</name>
</gene>
<feature type="compositionally biased region" description="Basic and acidic residues" evidence="1">
    <location>
        <begin position="104"/>
        <end position="114"/>
    </location>
</feature>
<organism evidence="2 3">
    <name type="scientific">Pseudorhodoferax aquiterrae</name>
    <dbReference type="NCBI Taxonomy" id="747304"/>
    <lineage>
        <taxon>Bacteria</taxon>
        <taxon>Pseudomonadati</taxon>
        <taxon>Pseudomonadota</taxon>
        <taxon>Betaproteobacteria</taxon>
        <taxon>Burkholderiales</taxon>
        <taxon>Comamonadaceae</taxon>
    </lineage>
</organism>
<dbReference type="Proteomes" id="UP000626210">
    <property type="component" value="Unassembled WGS sequence"/>
</dbReference>